<evidence type="ECO:0000256" key="9">
    <source>
        <dbReference type="ARBA" id="ARBA00048540"/>
    </source>
</evidence>
<dbReference type="EMBL" id="JAEHJZ010000018">
    <property type="protein sequence ID" value="MBJ7880720.1"/>
    <property type="molecule type" value="Genomic_DNA"/>
</dbReference>
<comment type="function">
    <text evidence="12">Flavin transferase that catalyzes the transfer of the FMN moiety of FAD and its covalent binding to the hydroxyl group of a threonine residue in a target flavoprotein.</text>
</comment>
<evidence type="ECO:0000256" key="5">
    <source>
        <dbReference type="ARBA" id="ARBA00022723"/>
    </source>
</evidence>
<keyword evidence="4 10" id="KW-0808">Transferase</keyword>
<evidence type="ECO:0000313" key="14">
    <source>
        <dbReference type="Proteomes" id="UP000662373"/>
    </source>
</evidence>
<comment type="caution">
    <text evidence="13">The sequence shown here is derived from an EMBL/GenBank/DDBJ whole genome shotgun (WGS) entry which is preliminary data.</text>
</comment>
<dbReference type="Proteomes" id="UP000662373">
    <property type="component" value="Unassembled WGS sequence"/>
</dbReference>
<feature type="binding site" evidence="11">
    <location>
        <position position="285"/>
    </location>
    <ligand>
        <name>Mg(2+)</name>
        <dbReference type="ChEBI" id="CHEBI:18420"/>
    </ligand>
</feature>
<dbReference type="SUPFAM" id="SSF143631">
    <property type="entry name" value="ApbE-like"/>
    <property type="match status" value="1"/>
</dbReference>
<evidence type="ECO:0000256" key="8">
    <source>
        <dbReference type="ARBA" id="ARBA00031306"/>
    </source>
</evidence>
<gene>
    <name evidence="13" type="ORF">JEM65_08680</name>
</gene>
<dbReference type="GO" id="GO:0016740">
    <property type="term" value="F:transferase activity"/>
    <property type="evidence" value="ECO:0007669"/>
    <property type="project" value="UniProtKB-UniRule"/>
</dbReference>
<dbReference type="InterPro" id="IPR024932">
    <property type="entry name" value="ApbE"/>
</dbReference>
<dbReference type="Pfam" id="PF02424">
    <property type="entry name" value="ApbE"/>
    <property type="match status" value="1"/>
</dbReference>
<reference evidence="13 14" key="1">
    <citation type="submission" date="2020-09" db="EMBL/GenBank/DDBJ databases">
        <title>Draft genome of Gelidibacter salicanalis PAMC21136.</title>
        <authorList>
            <person name="Park H."/>
        </authorList>
    </citation>
    <scope>NUCLEOTIDE SEQUENCE [LARGE SCALE GENOMIC DNA]</scope>
    <source>
        <strain evidence="13 14">PAMC21136</strain>
    </source>
</reference>
<evidence type="ECO:0000256" key="1">
    <source>
        <dbReference type="ARBA" id="ARBA00011955"/>
    </source>
</evidence>
<keyword evidence="6 10" id="KW-0274">FAD</keyword>
<dbReference type="InterPro" id="IPR003374">
    <property type="entry name" value="ApbE-like_sf"/>
</dbReference>
<dbReference type="GO" id="GO:0005886">
    <property type="term" value="C:plasma membrane"/>
    <property type="evidence" value="ECO:0007669"/>
    <property type="project" value="UniProtKB-SubCell"/>
</dbReference>
<comment type="cofactor">
    <cofactor evidence="11">
        <name>Mg(2+)</name>
        <dbReference type="ChEBI" id="CHEBI:18420"/>
    </cofactor>
    <cofactor evidence="11">
        <name>Mn(2+)</name>
        <dbReference type="ChEBI" id="CHEBI:29035"/>
    </cofactor>
    <text evidence="11">Magnesium. Can also use manganese.</text>
</comment>
<proteinExistence type="inferred from homology"/>
<sequence length="332" mass="36981">MKGAIYFFCVVVLLFLVSCKTNNKETYKTLQGVVFGTEYNIQIDSHIDFSKQIDSVFKAVDRAANTYDKNSQISVLNRTGVYKDPSPTFVDMLKKAQYYYNQSNGYFNPAIYPLISEWKNGFENRAEIDTSKVVQLLKLTDFKNNISIEKNLIKTTETGVEIDLSALGEGYTIDAIASILNKSGVKNYMIELGGEMYAKGNNPRGKIWLIGIEKPSSTTSMSERAVINTVYLNDVGLSTSGSYRKFYSDSLGNKHSHIVDPKTGFPVSHHLLSASIKSKASTEADALATACMAMGLNKAKQFIEDKLAIEGFLIFSENDSLKVWSSNKFLQE</sequence>
<evidence type="ECO:0000256" key="12">
    <source>
        <dbReference type="RuleBase" id="RU363002"/>
    </source>
</evidence>
<keyword evidence="7 10" id="KW-0460">Magnesium</keyword>
<dbReference type="EC" id="2.7.1.180" evidence="1 10"/>
<dbReference type="AlphaFoldDB" id="A0A934KWP4"/>
<feature type="binding site" evidence="11">
    <location>
        <position position="289"/>
    </location>
    <ligand>
        <name>Mg(2+)</name>
        <dbReference type="ChEBI" id="CHEBI:18420"/>
    </ligand>
</feature>
<evidence type="ECO:0000256" key="7">
    <source>
        <dbReference type="ARBA" id="ARBA00022842"/>
    </source>
</evidence>
<name>A0A934KWP4_9FLAO</name>
<dbReference type="PROSITE" id="PS51257">
    <property type="entry name" value="PROKAR_LIPOPROTEIN"/>
    <property type="match status" value="1"/>
</dbReference>
<protein>
    <recommendedName>
        <fullName evidence="2 10">FAD:protein FMN transferase</fullName>
        <ecNumber evidence="1 10">2.7.1.180</ecNumber>
    </recommendedName>
    <alternativeName>
        <fullName evidence="8 10">Flavin transferase</fullName>
    </alternativeName>
</protein>
<dbReference type="PANTHER" id="PTHR30040">
    <property type="entry name" value="THIAMINE BIOSYNTHESIS LIPOPROTEIN APBE"/>
    <property type="match status" value="1"/>
</dbReference>
<accession>A0A934KWP4</accession>
<keyword evidence="3 10" id="KW-0285">Flavoprotein</keyword>
<evidence type="ECO:0000256" key="2">
    <source>
        <dbReference type="ARBA" id="ARBA00016337"/>
    </source>
</evidence>
<evidence type="ECO:0000256" key="6">
    <source>
        <dbReference type="ARBA" id="ARBA00022827"/>
    </source>
</evidence>
<keyword evidence="5 10" id="KW-0479">Metal-binding</keyword>
<dbReference type="PANTHER" id="PTHR30040:SF2">
    <property type="entry name" value="FAD:PROTEIN FMN TRANSFERASE"/>
    <property type="match status" value="1"/>
</dbReference>
<dbReference type="RefSeq" id="WP_199598582.1">
    <property type="nucleotide sequence ID" value="NZ_JAEHJZ010000018.1"/>
</dbReference>
<dbReference type="GO" id="GO:0046872">
    <property type="term" value="F:metal ion binding"/>
    <property type="evidence" value="ECO:0007669"/>
    <property type="project" value="UniProtKB-UniRule"/>
</dbReference>
<keyword evidence="12" id="KW-0472">Membrane</keyword>
<evidence type="ECO:0000256" key="3">
    <source>
        <dbReference type="ARBA" id="ARBA00022630"/>
    </source>
</evidence>
<keyword evidence="12" id="KW-0997">Cell inner membrane</keyword>
<dbReference type="Gene3D" id="3.10.520.10">
    <property type="entry name" value="ApbE-like domains"/>
    <property type="match status" value="1"/>
</dbReference>
<comment type="catalytic activity">
    <reaction evidence="9 10 12">
        <text>L-threonyl-[protein] + FAD = FMN-L-threonyl-[protein] + AMP + H(+)</text>
        <dbReference type="Rhea" id="RHEA:36847"/>
        <dbReference type="Rhea" id="RHEA-COMP:11060"/>
        <dbReference type="Rhea" id="RHEA-COMP:11061"/>
        <dbReference type="ChEBI" id="CHEBI:15378"/>
        <dbReference type="ChEBI" id="CHEBI:30013"/>
        <dbReference type="ChEBI" id="CHEBI:57692"/>
        <dbReference type="ChEBI" id="CHEBI:74257"/>
        <dbReference type="ChEBI" id="CHEBI:456215"/>
        <dbReference type="EC" id="2.7.1.180"/>
    </reaction>
</comment>
<comment type="subcellular location">
    <subcellularLocation>
        <location evidence="12">Cell inner membrane</location>
        <topology evidence="12">Lipid-anchor</topology>
        <orientation evidence="12">Periplasmic side</orientation>
    </subcellularLocation>
</comment>
<evidence type="ECO:0000313" key="13">
    <source>
        <dbReference type="EMBL" id="MBJ7880720.1"/>
    </source>
</evidence>
<keyword evidence="12" id="KW-1003">Cell membrane</keyword>
<keyword evidence="14" id="KW-1185">Reference proteome</keyword>
<feature type="binding site" evidence="11">
    <location>
        <position position="166"/>
    </location>
    <ligand>
        <name>Mg(2+)</name>
        <dbReference type="ChEBI" id="CHEBI:18420"/>
    </ligand>
</feature>
<comment type="similarity">
    <text evidence="10 12">Belongs to the ApbE family.</text>
</comment>
<evidence type="ECO:0000256" key="11">
    <source>
        <dbReference type="PIRSR" id="PIRSR006268-2"/>
    </source>
</evidence>
<organism evidence="13 14">
    <name type="scientific">Gelidibacter salicanalis</name>
    <dbReference type="NCBI Taxonomy" id="291193"/>
    <lineage>
        <taxon>Bacteria</taxon>
        <taxon>Pseudomonadati</taxon>
        <taxon>Bacteroidota</taxon>
        <taxon>Flavobacteriia</taxon>
        <taxon>Flavobacteriales</taxon>
        <taxon>Flavobacteriaceae</taxon>
        <taxon>Gelidibacter</taxon>
    </lineage>
</organism>
<keyword evidence="12" id="KW-0449">Lipoprotein</keyword>
<dbReference type="PIRSF" id="PIRSF006268">
    <property type="entry name" value="ApbE"/>
    <property type="match status" value="1"/>
</dbReference>
<evidence type="ECO:0000256" key="10">
    <source>
        <dbReference type="PIRNR" id="PIRNR006268"/>
    </source>
</evidence>
<evidence type="ECO:0000256" key="4">
    <source>
        <dbReference type="ARBA" id="ARBA00022679"/>
    </source>
</evidence>